<name>A0A2K8ZAR2_9BACT</name>
<keyword evidence="2" id="KW-0812">Transmembrane</keyword>
<dbReference type="Proteomes" id="UP000232883">
    <property type="component" value="Chromosome"/>
</dbReference>
<dbReference type="Pfam" id="PF02709">
    <property type="entry name" value="Glyco_transf_7C"/>
    <property type="match status" value="1"/>
</dbReference>
<evidence type="ECO:0000256" key="2">
    <source>
        <dbReference type="SAM" id="Phobius"/>
    </source>
</evidence>
<dbReference type="GO" id="GO:0016740">
    <property type="term" value="F:transferase activity"/>
    <property type="evidence" value="ECO:0007669"/>
    <property type="project" value="UniProtKB-KW"/>
</dbReference>
<evidence type="ECO:0000259" key="3">
    <source>
        <dbReference type="Pfam" id="PF02709"/>
    </source>
</evidence>
<keyword evidence="1" id="KW-0808">Transferase</keyword>
<evidence type="ECO:0000256" key="1">
    <source>
        <dbReference type="ARBA" id="ARBA00022679"/>
    </source>
</evidence>
<organism evidence="4 5">
    <name type="scientific">Spirosoma pollinicola</name>
    <dbReference type="NCBI Taxonomy" id="2057025"/>
    <lineage>
        <taxon>Bacteria</taxon>
        <taxon>Pseudomonadati</taxon>
        <taxon>Bacteroidota</taxon>
        <taxon>Cytophagia</taxon>
        <taxon>Cytophagales</taxon>
        <taxon>Cytophagaceae</taxon>
        <taxon>Spirosoma</taxon>
    </lineage>
</organism>
<gene>
    <name evidence="4" type="ORF">CWM47_37100</name>
</gene>
<keyword evidence="5" id="KW-1185">Reference proteome</keyword>
<proteinExistence type="predicted"/>
<evidence type="ECO:0000313" key="4">
    <source>
        <dbReference type="EMBL" id="AUD06966.1"/>
    </source>
</evidence>
<feature type="domain" description="Galactosyltransferase C-terminal" evidence="3">
    <location>
        <begin position="17"/>
        <end position="67"/>
    </location>
</feature>
<evidence type="ECO:0000313" key="5">
    <source>
        <dbReference type="Proteomes" id="UP000232883"/>
    </source>
</evidence>
<dbReference type="InterPro" id="IPR029044">
    <property type="entry name" value="Nucleotide-diphossugar_trans"/>
</dbReference>
<protein>
    <recommendedName>
        <fullName evidence="3">Galactosyltransferase C-terminal domain-containing protein</fullName>
    </recommendedName>
</protein>
<dbReference type="KEGG" id="spir:CWM47_37100"/>
<accession>A0A2K8ZAR2</accession>
<dbReference type="Gene3D" id="3.90.550.10">
    <property type="entry name" value="Spore Coat Polysaccharide Biosynthesis Protein SpsA, Chain A"/>
    <property type="match status" value="1"/>
</dbReference>
<dbReference type="InterPro" id="IPR027791">
    <property type="entry name" value="Galactosyl_T_C"/>
</dbReference>
<dbReference type="SUPFAM" id="SSF53448">
    <property type="entry name" value="Nucleotide-diphospho-sugar transferases"/>
    <property type="match status" value="1"/>
</dbReference>
<dbReference type="EMBL" id="CP025096">
    <property type="protein sequence ID" value="AUD06966.1"/>
    <property type="molecule type" value="Genomic_DNA"/>
</dbReference>
<reference evidence="4 5" key="1">
    <citation type="submission" date="2017-11" db="EMBL/GenBank/DDBJ databases">
        <title>Taxonomic description and genome sequences of Spirosoma HA7 sp. nov., isolated from pollen microhabitat of Corylus avellana.</title>
        <authorList>
            <person name="Ambika Manirajan B."/>
            <person name="Suarez C."/>
            <person name="Ratering S."/>
            <person name="Geissler-Plaum R."/>
            <person name="Cardinale M."/>
            <person name="Sylvia S."/>
        </authorList>
    </citation>
    <scope>NUCLEOTIDE SEQUENCE [LARGE SCALE GENOMIC DNA]</scope>
    <source>
        <strain evidence="4 5">HA7</strain>
    </source>
</reference>
<dbReference type="AlphaFoldDB" id="A0A2K8ZAR2"/>
<keyword evidence="2" id="KW-1133">Transmembrane helix</keyword>
<sequence>MTKSPYFRRKLVVNKVEVVVGGVFSINKKYYDAVHGMNESFKRCEDFDFGLRFAQKGIFLTRLNETIVNHHTVSCMSYSRMKTMMLSGDFFYVGLLDRKHIANRCFLKILFRNSYSALFLLFCLLLIPFVRFNGIFPYIILLLVRSFFQVVSIKHHFGNFFSFF</sequence>
<feature type="transmembrane region" description="Helical" evidence="2">
    <location>
        <begin position="109"/>
        <end position="129"/>
    </location>
</feature>
<keyword evidence="2" id="KW-0472">Membrane</keyword>